<dbReference type="WBParaSite" id="L893_g14806.t1">
    <property type="protein sequence ID" value="L893_g14806.t1"/>
    <property type="gene ID" value="L893_g14806"/>
</dbReference>
<keyword evidence="1" id="KW-0472">Membrane</keyword>
<keyword evidence="2" id="KW-1185">Reference proteome</keyword>
<organism evidence="2 3">
    <name type="scientific">Steinernema glaseri</name>
    <dbReference type="NCBI Taxonomy" id="37863"/>
    <lineage>
        <taxon>Eukaryota</taxon>
        <taxon>Metazoa</taxon>
        <taxon>Ecdysozoa</taxon>
        <taxon>Nematoda</taxon>
        <taxon>Chromadorea</taxon>
        <taxon>Rhabditida</taxon>
        <taxon>Tylenchina</taxon>
        <taxon>Panagrolaimomorpha</taxon>
        <taxon>Strongyloidoidea</taxon>
        <taxon>Steinernematidae</taxon>
        <taxon>Steinernema</taxon>
    </lineage>
</organism>
<name>A0A1I7YC62_9BILA</name>
<accession>A0A1I7YC62</accession>
<keyword evidence="1" id="KW-0812">Transmembrane</keyword>
<dbReference type="Proteomes" id="UP000095287">
    <property type="component" value="Unplaced"/>
</dbReference>
<feature type="transmembrane region" description="Helical" evidence="1">
    <location>
        <begin position="111"/>
        <end position="133"/>
    </location>
</feature>
<protein>
    <submittedName>
        <fullName evidence="3">Homeobox domain-containing protein</fullName>
    </submittedName>
</protein>
<proteinExistence type="predicted"/>
<reference evidence="3" key="1">
    <citation type="submission" date="2016-11" db="UniProtKB">
        <authorList>
            <consortium name="WormBaseParasite"/>
        </authorList>
    </citation>
    <scope>IDENTIFICATION</scope>
</reference>
<evidence type="ECO:0000256" key="1">
    <source>
        <dbReference type="SAM" id="Phobius"/>
    </source>
</evidence>
<evidence type="ECO:0000313" key="2">
    <source>
        <dbReference type="Proteomes" id="UP000095287"/>
    </source>
</evidence>
<sequence length="151" mass="17263">MPNHHGLPNIISRRSVESSSAGVYRSQVQTWFKKPWQLPKEHIKYINWGYKDILTRDAESFLTQLITLVITVRPASMTSSYESKLAEGQDENTEEDNFDYCSHGGFHSCCLIFLMLVHLYSINVVALLSALLLEFEPILMSRLNKTTIIIA</sequence>
<dbReference type="AlphaFoldDB" id="A0A1I7YC62"/>
<keyword evidence="1" id="KW-1133">Transmembrane helix</keyword>
<evidence type="ECO:0000313" key="3">
    <source>
        <dbReference type="WBParaSite" id="L893_g14806.t1"/>
    </source>
</evidence>